<evidence type="ECO:0000256" key="4">
    <source>
        <dbReference type="ARBA" id="ARBA00022490"/>
    </source>
</evidence>
<dbReference type="PANTHER" id="PTHR33602">
    <property type="entry name" value="REGULATORY PROTEIN RECX FAMILY PROTEIN"/>
    <property type="match status" value="1"/>
</dbReference>
<reference evidence="8" key="1">
    <citation type="submission" date="2020-09" db="EMBL/GenBank/DDBJ databases">
        <title>Pelobacter alkaliphilus sp. nov., a novel anaerobic arsenate-reducing bacterium from terrestrial mud volcano.</title>
        <authorList>
            <person name="Khomyakova M.A."/>
            <person name="Merkel A.Y."/>
            <person name="Slobodkin A.I."/>
        </authorList>
    </citation>
    <scope>NUCLEOTIDE SEQUENCE</scope>
    <source>
        <strain evidence="8">M08fum</strain>
    </source>
</reference>
<dbReference type="Gene3D" id="1.10.10.10">
    <property type="entry name" value="Winged helix-like DNA-binding domain superfamily/Winged helix DNA-binding domain"/>
    <property type="match status" value="2"/>
</dbReference>
<dbReference type="HAMAP" id="MF_01114">
    <property type="entry name" value="RecX"/>
    <property type="match status" value="1"/>
</dbReference>
<evidence type="ECO:0000256" key="2">
    <source>
        <dbReference type="ARBA" id="ARBA00009695"/>
    </source>
</evidence>
<dbReference type="RefSeq" id="WP_191157202.1">
    <property type="nucleotide sequence ID" value="NZ_JACWUN010000016.1"/>
</dbReference>
<dbReference type="Pfam" id="PF21982">
    <property type="entry name" value="RecX_HTH1"/>
    <property type="match status" value="1"/>
</dbReference>
<dbReference type="InterPro" id="IPR003783">
    <property type="entry name" value="Regulatory_RecX"/>
</dbReference>
<evidence type="ECO:0000256" key="3">
    <source>
        <dbReference type="ARBA" id="ARBA00018111"/>
    </source>
</evidence>
<dbReference type="GO" id="GO:0006282">
    <property type="term" value="P:regulation of DNA repair"/>
    <property type="evidence" value="ECO:0007669"/>
    <property type="project" value="UniProtKB-UniRule"/>
</dbReference>
<protein>
    <recommendedName>
        <fullName evidence="3 5">Regulatory protein RecX</fullName>
    </recommendedName>
</protein>
<dbReference type="Pfam" id="PF02631">
    <property type="entry name" value="RecX_HTH2"/>
    <property type="match status" value="1"/>
</dbReference>
<evidence type="ECO:0000256" key="1">
    <source>
        <dbReference type="ARBA" id="ARBA00004496"/>
    </source>
</evidence>
<proteinExistence type="inferred from homology"/>
<organism evidence="8 9">
    <name type="scientific">Pelovirga terrestris</name>
    <dbReference type="NCBI Taxonomy" id="2771352"/>
    <lineage>
        <taxon>Bacteria</taxon>
        <taxon>Pseudomonadati</taxon>
        <taxon>Thermodesulfobacteriota</taxon>
        <taxon>Desulfuromonadia</taxon>
        <taxon>Geobacterales</taxon>
        <taxon>Geobacteraceae</taxon>
        <taxon>Pelovirga</taxon>
    </lineage>
</organism>
<name>A0A8J6QT53_9BACT</name>
<dbReference type="PANTHER" id="PTHR33602:SF1">
    <property type="entry name" value="REGULATORY PROTEIN RECX FAMILY PROTEIN"/>
    <property type="match status" value="1"/>
</dbReference>
<dbReference type="AlphaFoldDB" id="A0A8J6QT53"/>
<evidence type="ECO:0000313" key="8">
    <source>
        <dbReference type="EMBL" id="MBD1401515.1"/>
    </source>
</evidence>
<feature type="domain" description="RecX second three-helical" evidence="6">
    <location>
        <begin position="57"/>
        <end position="98"/>
    </location>
</feature>
<dbReference type="EMBL" id="JACWUN010000016">
    <property type="protein sequence ID" value="MBD1401515.1"/>
    <property type="molecule type" value="Genomic_DNA"/>
</dbReference>
<dbReference type="InterPro" id="IPR053924">
    <property type="entry name" value="RecX_HTH_2nd"/>
</dbReference>
<comment type="subcellular location">
    <subcellularLocation>
        <location evidence="1 5">Cytoplasm</location>
    </subcellularLocation>
</comment>
<comment type="function">
    <text evidence="5">Modulates RecA activity.</text>
</comment>
<gene>
    <name evidence="5" type="primary">recX</name>
    <name evidence="8" type="ORF">ICT70_12665</name>
</gene>
<evidence type="ECO:0000259" key="7">
    <source>
        <dbReference type="Pfam" id="PF21982"/>
    </source>
</evidence>
<comment type="caution">
    <text evidence="8">The sequence shown here is derived from an EMBL/GenBank/DDBJ whole genome shotgun (WGS) entry which is preliminary data.</text>
</comment>
<dbReference type="GO" id="GO:0005737">
    <property type="term" value="C:cytoplasm"/>
    <property type="evidence" value="ECO:0007669"/>
    <property type="project" value="UniProtKB-SubCell"/>
</dbReference>
<evidence type="ECO:0000313" key="9">
    <source>
        <dbReference type="Proteomes" id="UP000632828"/>
    </source>
</evidence>
<feature type="domain" description="RecX first three-helical" evidence="7">
    <location>
        <begin position="11"/>
        <end position="50"/>
    </location>
</feature>
<dbReference type="InterPro" id="IPR053926">
    <property type="entry name" value="RecX_HTH_1st"/>
</dbReference>
<comment type="similarity">
    <text evidence="2 5">Belongs to the RecX family.</text>
</comment>
<evidence type="ECO:0000256" key="5">
    <source>
        <dbReference type="HAMAP-Rule" id="MF_01114"/>
    </source>
</evidence>
<evidence type="ECO:0000259" key="6">
    <source>
        <dbReference type="Pfam" id="PF02631"/>
    </source>
</evidence>
<dbReference type="InterPro" id="IPR036388">
    <property type="entry name" value="WH-like_DNA-bd_sf"/>
</dbReference>
<keyword evidence="9" id="KW-1185">Reference proteome</keyword>
<accession>A0A8J6QT53</accession>
<sequence length="161" mass="18461">MTIPPSSASDAFSVALRLLGRCDRSEAQIREKLKQRGFSSSAIATAIERCYDYRYLDDRRYALGRARSLMCNGKGVGGRILADLRQRGITDELARAALDEVSSEFRLEDLFHQELSRRFPNFCYGSASANERRRLINYFQRRGFALCDIFTWLQQTSVSDR</sequence>
<dbReference type="Proteomes" id="UP000632828">
    <property type="component" value="Unassembled WGS sequence"/>
</dbReference>
<keyword evidence="4 5" id="KW-0963">Cytoplasm</keyword>